<proteinExistence type="inferred from homology"/>
<evidence type="ECO:0000256" key="2">
    <source>
        <dbReference type="ARBA" id="ARBA00022723"/>
    </source>
</evidence>
<feature type="domain" description="Amidohydrolase-related" evidence="9">
    <location>
        <begin position="10"/>
        <end position="275"/>
    </location>
</feature>
<evidence type="ECO:0000256" key="6">
    <source>
        <dbReference type="ARBA" id="ARBA00036832"/>
    </source>
</evidence>
<dbReference type="GO" id="GO:0047596">
    <property type="term" value="F:6-methylsalicylate decarboxylase activity"/>
    <property type="evidence" value="ECO:0007669"/>
    <property type="project" value="UniProtKB-EC"/>
</dbReference>
<evidence type="ECO:0000256" key="8">
    <source>
        <dbReference type="RuleBase" id="RU366045"/>
    </source>
</evidence>
<dbReference type="OrthoDB" id="2832284at2759"/>
<dbReference type="GO" id="GO:0046872">
    <property type="term" value="F:metal ion binding"/>
    <property type="evidence" value="ECO:0007669"/>
    <property type="project" value="UniProtKB-KW"/>
</dbReference>
<reference evidence="11" key="1">
    <citation type="submission" date="2020-06" db="EMBL/GenBank/DDBJ databases">
        <title>A chromosome-scale genome assembly of Talaromyces rugulosus W13939.</title>
        <authorList>
            <person name="Wang B."/>
            <person name="Guo L."/>
            <person name="Ye K."/>
            <person name="Wang L."/>
        </authorList>
    </citation>
    <scope>NUCLEOTIDE SEQUENCE [LARGE SCALE GENOMIC DNA]</scope>
    <source>
        <strain evidence="11">W13939</strain>
    </source>
</reference>
<name>A0A7H8R5Z8_TALRU</name>
<dbReference type="AlphaFoldDB" id="A0A7H8R5Z8"/>
<dbReference type="Gene3D" id="3.20.20.140">
    <property type="entry name" value="Metal-dependent hydrolases"/>
    <property type="match status" value="1"/>
</dbReference>
<dbReference type="PANTHER" id="PTHR21240">
    <property type="entry name" value="2-AMINO-3-CARBOXYLMUCONATE-6-SEMIALDEHYDE DECARBOXYLASE"/>
    <property type="match status" value="1"/>
</dbReference>
<dbReference type="SUPFAM" id="SSF51556">
    <property type="entry name" value="Metallo-dependent hydrolases"/>
    <property type="match status" value="1"/>
</dbReference>
<protein>
    <recommendedName>
        <fullName evidence="7">6-methylsalicylate decarboxylase</fullName>
        <ecNumber evidence="7">4.1.1.52</ecNumber>
    </recommendedName>
</protein>
<comment type="similarity">
    <text evidence="1">Belongs to the metallo-dependent hydrolases superfamily. ACMSD family.</text>
</comment>
<dbReference type="Pfam" id="PF04909">
    <property type="entry name" value="Amidohydro_2"/>
    <property type="match status" value="1"/>
</dbReference>
<dbReference type="PANTHER" id="PTHR21240:SF29">
    <property type="entry name" value="AMIDOHYDROLASE-RELATED DOMAIN-CONTAINING PROTEIN"/>
    <property type="match status" value="1"/>
</dbReference>
<dbReference type="InterPro" id="IPR032465">
    <property type="entry name" value="ACMSD"/>
</dbReference>
<comment type="catalytic activity">
    <reaction evidence="6">
        <text>6-methylsalicylate + H(+) = 3-methylphenol + CO2</text>
        <dbReference type="Rhea" id="RHEA:23112"/>
        <dbReference type="ChEBI" id="CHEBI:15378"/>
        <dbReference type="ChEBI" id="CHEBI:16526"/>
        <dbReference type="ChEBI" id="CHEBI:17231"/>
        <dbReference type="ChEBI" id="CHEBI:36658"/>
        <dbReference type="EC" id="4.1.1.52"/>
    </reaction>
    <physiologicalReaction direction="left-to-right" evidence="6">
        <dbReference type="Rhea" id="RHEA:23113"/>
    </physiologicalReaction>
</comment>
<dbReference type="EMBL" id="CP055902">
    <property type="protein sequence ID" value="QKX61802.1"/>
    <property type="molecule type" value="Genomic_DNA"/>
</dbReference>
<dbReference type="KEGG" id="trg:TRUGW13939_08958"/>
<dbReference type="GeneID" id="55996442"/>
<dbReference type="GO" id="GO:0016787">
    <property type="term" value="F:hydrolase activity"/>
    <property type="evidence" value="ECO:0007669"/>
    <property type="project" value="InterPro"/>
</dbReference>
<accession>A0A7H8R5Z8</accession>
<evidence type="ECO:0000256" key="4">
    <source>
        <dbReference type="ARBA" id="ARBA00022833"/>
    </source>
</evidence>
<dbReference type="RefSeq" id="XP_035347976.1">
    <property type="nucleotide sequence ID" value="XM_035492083.1"/>
</dbReference>
<evidence type="ECO:0000313" key="10">
    <source>
        <dbReference type="EMBL" id="QKX61802.1"/>
    </source>
</evidence>
<keyword evidence="11" id="KW-1185">Reference proteome</keyword>
<keyword evidence="4" id="KW-0862">Zinc</keyword>
<keyword evidence="3 8" id="KW-0210">Decarboxylase</keyword>
<evidence type="ECO:0000259" key="9">
    <source>
        <dbReference type="Pfam" id="PF04909"/>
    </source>
</evidence>
<keyword evidence="5 8" id="KW-0456">Lyase</keyword>
<dbReference type="GO" id="GO:0019748">
    <property type="term" value="P:secondary metabolic process"/>
    <property type="evidence" value="ECO:0007669"/>
    <property type="project" value="TreeGrafter"/>
</dbReference>
<dbReference type="Proteomes" id="UP000509510">
    <property type="component" value="Chromosome V"/>
</dbReference>
<evidence type="ECO:0000313" key="11">
    <source>
        <dbReference type="Proteomes" id="UP000509510"/>
    </source>
</evidence>
<organism evidence="10 11">
    <name type="scientific">Talaromyces rugulosus</name>
    <name type="common">Penicillium rugulosum</name>
    <dbReference type="NCBI Taxonomy" id="121627"/>
    <lineage>
        <taxon>Eukaryota</taxon>
        <taxon>Fungi</taxon>
        <taxon>Dikarya</taxon>
        <taxon>Ascomycota</taxon>
        <taxon>Pezizomycotina</taxon>
        <taxon>Eurotiomycetes</taxon>
        <taxon>Eurotiomycetidae</taxon>
        <taxon>Eurotiales</taxon>
        <taxon>Trichocomaceae</taxon>
        <taxon>Talaromyces</taxon>
        <taxon>Talaromyces sect. Islandici</taxon>
    </lineage>
</organism>
<evidence type="ECO:0000256" key="5">
    <source>
        <dbReference type="ARBA" id="ARBA00023239"/>
    </source>
</evidence>
<gene>
    <name evidence="10" type="ORF">TRUGW13939_08958</name>
</gene>
<evidence type="ECO:0000256" key="7">
    <source>
        <dbReference type="ARBA" id="ARBA00038889"/>
    </source>
</evidence>
<evidence type="ECO:0000256" key="3">
    <source>
        <dbReference type="ARBA" id="ARBA00022793"/>
    </source>
</evidence>
<dbReference type="InterPro" id="IPR032466">
    <property type="entry name" value="Metal_Hydrolase"/>
</dbReference>
<dbReference type="EC" id="4.1.1.52" evidence="7"/>
<keyword evidence="2" id="KW-0479">Metal-binding</keyword>
<dbReference type="GO" id="GO:0005829">
    <property type="term" value="C:cytosol"/>
    <property type="evidence" value="ECO:0007669"/>
    <property type="project" value="TreeGrafter"/>
</dbReference>
<sequence>MADAPSGWLDIHGHFSLPRAASEDAGVVKAFRDIHFMLSEAPRFNAEDTLAYNDRAGVSMQMLSSLPPTTDQLRKSNDFGLSIVRQYPSRFGLLAALPTDEPEETLKEIERMRNQDTHDSIQPDGFAVTTLRNGVSLGDAQLRPVWEELNNRKEVVFVHPNAYVRGQDGRPSALIDVAFDTARTITDMLYKRVFLDFPKITWVFAHSGGAFPALSGRVLLLGLEPWVPNQARITKEEMKKQMSRIYMDTAATAATGMEPAVKMAGIEHIVYGADCGVPCSTELTMEENRESVMAIAQKNTGDGNFVGMNGFDLFPNAKVRAASS</sequence>
<dbReference type="InterPro" id="IPR006680">
    <property type="entry name" value="Amidohydro-rel"/>
</dbReference>
<evidence type="ECO:0000256" key="1">
    <source>
        <dbReference type="ARBA" id="ARBA00005871"/>
    </source>
</evidence>